<keyword evidence="1" id="KW-0378">Hydrolase</keyword>
<accession>A0A5C3MIN7</accession>
<dbReference type="InterPro" id="IPR003610">
    <property type="entry name" value="CBM5/12"/>
</dbReference>
<dbReference type="SUPFAM" id="SSF51055">
    <property type="entry name" value="Carbohydrate binding domain"/>
    <property type="match status" value="1"/>
</dbReference>
<sequence>MTNWEPGTRYNAGDIVEYQGYQYKIIQPHSSQSDWAPDVTPALWGRLSGQQQHHSPPPQEHQHQQEVLHHEKPPSYGSDTAQSDQKVEVSHEENKKNWYDLDDNRKKQLLVGGGLAAGAALLAGGYFAYKSHEKSEEEKQAQTWALQRWLNEAKNRTDQYQRNGPSGPVTWVLTEGTNIPRNAIEVGLLQAQKFYICRAFFDGGVQVGKASPTLDKGAAIGYKHEEIKIGTYEILLGDMRALRWVPAKGKLSVSELGHRPVEGGHESDGTRLYIAKAEHKGVQYPGKASEQLDGAYIPYKETEKRVKEYEVLCYNS</sequence>
<dbReference type="Gene3D" id="2.10.10.20">
    <property type="entry name" value="Carbohydrate-binding module superfamily 5/12"/>
    <property type="match status" value="1"/>
</dbReference>
<dbReference type="GO" id="GO:0004553">
    <property type="term" value="F:hydrolase activity, hydrolyzing O-glycosyl compounds"/>
    <property type="evidence" value="ECO:0007669"/>
    <property type="project" value="InterPro"/>
</dbReference>
<dbReference type="Pfam" id="PF11901">
    <property type="entry name" value="DM9"/>
    <property type="match status" value="1"/>
</dbReference>
<keyword evidence="6" id="KW-1185">Reference proteome</keyword>
<feature type="domain" description="Chitin-binding type-3" evidence="4">
    <location>
        <begin position="1"/>
        <end position="47"/>
    </location>
</feature>
<dbReference type="Pfam" id="PF02839">
    <property type="entry name" value="CBM_5_12"/>
    <property type="match status" value="1"/>
</dbReference>
<dbReference type="SMART" id="SM00696">
    <property type="entry name" value="DM9"/>
    <property type="match status" value="2"/>
</dbReference>
<dbReference type="PANTHER" id="PTHR31649:SF1">
    <property type="entry name" value="FARNESOIC ACID O-METHYL TRANSFERASE DOMAIN-CONTAINING PROTEIN"/>
    <property type="match status" value="1"/>
</dbReference>
<dbReference type="EMBL" id="ML213590">
    <property type="protein sequence ID" value="TFK44555.1"/>
    <property type="molecule type" value="Genomic_DNA"/>
</dbReference>
<dbReference type="SMART" id="SM00495">
    <property type="entry name" value="ChtBD3"/>
    <property type="match status" value="1"/>
</dbReference>
<proteinExistence type="predicted"/>
<evidence type="ECO:0000313" key="5">
    <source>
        <dbReference type="EMBL" id="TFK44555.1"/>
    </source>
</evidence>
<reference evidence="5 6" key="1">
    <citation type="journal article" date="2019" name="Nat. Ecol. Evol.">
        <title>Megaphylogeny resolves global patterns of mushroom evolution.</title>
        <authorList>
            <person name="Varga T."/>
            <person name="Krizsan K."/>
            <person name="Foldi C."/>
            <person name="Dima B."/>
            <person name="Sanchez-Garcia M."/>
            <person name="Sanchez-Ramirez S."/>
            <person name="Szollosi G.J."/>
            <person name="Szarkandi J.G."/>
            <person name="Papp V."/>
            <person name="Albert L."/>
            <person name="Andreopoulos W."/>
            <person name="Angelini C."/>
            <person name="Antonin V."/>
            <person name="Barry K.W."/>
            <person name="Bougher N.L."/>
            <person name="Buchanan P."/>
            <person name="Buyck B."/>
            <person name="Bense V."/>
            <person name="Catcheside P."/>
            <person name="Chovatia M."/>
            <person name="Cooper J."/>
            <person name="Damon W."/>
            <person name="Desjardin D."/>
            <person name="Finy P."/>
            <person name="Geml J."/>
            <person name="Haridas S."/>
            <person name="Hughes K."/>
            <person name="Justo A."/>
            <person name="Karasinski D."/>
            <person name="Kautmanova I."/>
            <person name="Kiss B."/>
            <person name="Kocsube S."/>
            <person name="Kotiranta H."/>
            <person name="LaButti K.M."/>
            <person name="Lechner B.E."/>
            <person name="Liimatainen K."/>
            <person name="Lipzen A."/>
            <person name="Lukacs Z."/>
            <person name="Mihaltcheva S."/>
            <person name="Morgado L.N."/>
            <person name="Niskanen T."/>
            <person name="Noordeloos M.E."/>
            <person name="Ohm R.A."/>
            <person name="Ortiz-Santana B."/>
            <person name="Ovrebo C."/>
            <person name="Racz N."/>
            <person name="Riley R."/>
            <person name="Savchenko A."/>
            <person name="Shiryaev A."/>
            <person name="Soop K."/>
            <person name="Spirin V."/>
            <person name="Szebenyi C."/>
            <person name="Tomsovsky M."/>
            <person name="Tulloss R.E."/>
            <person name="Uehling J."/>
            <person name="Grigoriev I.V."/>
            <person name="Vagvolgyi C."/>
            <person name="Papp T."/>
            <person name="Martin F.M."/>
            <person name="Miettinen O."/>
            <person name="Hibbett D.S."/>
            <person name="Nagy L.G."/>
        </authorList>
    </citation>
    <scope>NUCLEOTIDE SEQUENCE [LARGE SCALE GENOMIC DNA]</scope>
    <source>
        <strain evidence="5 6">CBS 166.37</strain>
    </source>
</reference>
<keyword evidence="3" id="KW-1133">Transmembrane helix</keyword>
<feature type="transmembrane region" description="Helical" evidence="3">
    <location>
        <begin position="109"/>
        <end position="129"/>
    </location>
</feature>
<dbReference type="PANTHER" id="PTHR31649">
    <property type="entry name" value="AGAP009604-PA"/>
    <property type="match status" value="1"/>
</dbReference>
<dbReference type="GO" id="GO:0005975">
    <property type="term" value="P:carbohydrate metabolic process"/>
    <property type="evidence" value="ECO:0007669"/>
    <property type="project" value="InterPro"/>
</dbReference>
<evidence type="ECO:0000256" key="1">
    <source>
        <dbReference type="ARBA" id="ARBA00022801"/>
    </source>
</evidence>
<feature type="compositionally biased region" description="Basic and acidic residues" evidence="2">
    <location>
        <begin position="85"/>
        <end position="94"/>
    </location>
</feature>
<dbReference type="InterPro" id="IPR006616">
    <property type="entry name" value="DM9_repeat"/>
</dbReference>
<keyword evidence="3" id="KW-0812">Transmembrane</keyword>
<evidence type="ECO:0000256" key="2">
    <source>
        <dbReference type="SAM" id="MobiDB-lite"/>
    </source>
</evidence>
<evidence type="ECO:0000313" key="6">
    <source>
        <dbReference type="Proteomes" id="UP000308652"/>
    </source>
</evidence>
<dbReference type="InterPro" id="IPR036573">
    <property type="entry name" value="CBM_sf_5/12"/>
</dbReference>
<dbReference type="OrthoDB" id="2142040at2759"/>
<keyword evidence="3" id="KW-0472">Membrane</keyword>
<dbReference type="AlphaFoldDB" id="A0A5C3MIN7"/>
<evidence type="ECO:0000259" key="4">
    <source>
        <dbReference type="SMART" id="SM00495"/>
    </source>
</evidence>
<feature type="compositionally biased region" description="Basic and acidic residues" evidence="2">
    <location>
        <begin position="60"/>
        <end position="73"/>
    </location>
</feature>
<evidence type="ECO:0000256" key="3">
    <source>
        <dbReference type="SAM" id="Phobius"/>
    </source>
</evidence>
<dbReference type="GO" id="GO:0030246">
    <property type="term" value="F:carbohydrate binding"/>
    <property type="evidence" value="ECO:0007669"/>
    <property type="project" value="InterPro"/>
</dbReference>
<dbReference type="STRING" id="68775.A0A5C3MIN7"/>
<feature type="region of interest" description="Disordered" evidence="2">
    <location>
        <begin position="30"/>
        <end position="94"/>
    </location>
</feature>
<dbReference type="Proteomes" id="UP000308652">
    <property type="component" value="Unassembled WGS sequence"/>
</dbReference>
<organism evidence="5 6">
    <name type="scientific">Crucibulum laeve</name>
    <dbReference type="NCBI Taxonomy" id="68775"/>
    <lineage>
        <taxon>Eukaryota</taxon>
        <taxon>Fungi</taxon>
        <taxon>Dikarya</taxon>
        <taxon>Basidiomycota</taxon>
        <taxon>Agaricomycotina</taxon>
        <taxon>Agaricomycetes</taxon>
        <taxon>Agaricomycetidae</taxon>
        <taxon>Agaricales</taxon>
        <taxon>Agaricineae</taxon>
        <taxon>Nidulariaceae</taxon>
        <taxon>Crucibulum</taxon>
    </lineage>
</organism>
<name>A0A5C3MIN7_9AGAR</name>
<gene>
    <name evidence="5" type="ORF">BDQ12DRAFT_673205</name>
</gene>
<dbReference type="CDD" id="cd12214">
    <property type="entry name" value="ChiA1_BD"/>
    <property type="match status" value="1"/>
</dbReference>
<dbReference type="GO" id="GO:0005576">
    <property type="term" value="C:extracellular region"/>
    <property type="evidence" value="ECO:0007669"/>
    <property type="project" value="InterPro"/>
</dbReference>
<protein>
    <submittedName>
        <fullName evidence="5">Carbohydrate-binding module family 12 protein</fullName>
    </submittedName>
</protein>